<dbReference type="PANTHER" id="PTHR14445">
    <property type="entry name" value="GRB10 INTERACTING GYF PROTEIN"/>
    <property type="match status" value="1"/>
</dbReference>
<feature type="compositionally biased region" description="Polar residues" evidence="2">
    <location>
        <begin position="647"/>
        <end position="658"/>
    </location>
</feature>
<dbReference type="Proteomes" id="UP000481153">
    <property type="component" value="Unassembled WGS sequence"/>
</dbReference>
<dbReference type="PANTHER" id="PTHR14445:SF36">
    <property type="entry name" value="FI03272P-RELATED"/>
    <property type="match status" value="1"/>
</dbReference>
<sequence>MDREEQELLQLSMQEGLGHADESHELNMRPKTMFDVKGRARPSDNASECYLPQWSKDGEGFKKQANVLNEDRDRRKNKAIYRYTREELLKLHVVSSAPPECPEGTPVISQDSLPPVANLPFDYEEIYKQWASNKDRSRQPGRGRGQPRNDNNSSAPSTNNRASGNNSNGGRVGGGRSHTNDTSNDNNLWEKGRRGSDELNESSSRKWGDKRDDNWERGAKIESTSKDDLQEDLWDDVGGDSSDMGLSNFAEAAEMFRREMDQMHRAGGSEFRQQNSLDKEDQFADSVEEEEEAPMWDMPSTTTAEKSSEAEISAPVSLDLSSWSSFEQPAAPLRVAPPVDAWFYLDPQGLQQGPFKSAEMREWFEAGYFKPHLPIRFGHEGEFASLANHFRHGQIPFSTIPSPTPQQSLLEQQKAAAHQQQLLLQKQQLEQQQFLATQLQQQRLLEQRRLQEERMRIEMQRLELNHAAHQQEQARLGMLQQQFHYGQNTLGAVGSGWPRQTLPRDNIIAGPRDSMMGGLGMYGAPQPHVVESGPTEFPAPSWNTKEEPSGQSLWNASAKNDPELGSWGKTAEVEQQPAWAKPDNSWNKEVTPQAPVPSWGKQESAQPSTPNVLSGWNKPEAPQSSPTSWTKTPEPPAPAPSSWGKADTSQPLNGSWGKQPSLEAISRPEETPLHETREEKTIKEETASGWEVPAPETPSLKQIQQEEQEEMRRRLKPIQAKVQAQPKPQPAQQAVQPAKQPQQEPPAQQPHLADMGQQLKRMLGVSNPSPPKSWNAAPSPVPVTRSLSLRDIQAEEERLAQLKRQDRPAPVSRWSSVVTGTTPTPTVVPPAPRPAPVEVTTTPPKDRDANFWNFDSASSSASQQAVSRSTTPSVSAQNSSDDLISWSAKQVKKLGGPDDLTLIQLCATLEDPSEIREYLSANLGSTPKVSAFATEFIQRKKQLAGKKQSSNESFQKKKKGQKVDPSLLGYSVGGSRQNEYES</sequence>
<evidence type="ECO:0000259" key="3">
    <source>
        <dbReference type="PROSITE" id="PS50829"/>
    </source>
</evidence>
<protein>
    <recommendedName>
        <fullName evidence="3">GYF domain-containing protein</fullName>
    </recommendedName>
</protein>
<dbReference type="EMBL" id="VJMJ01000070">
    <property type="protein sequence ID" value="KAF0738756.1"/>
    <property type="molecule type" value="Genomic_DNA"/>
</dbReference>
<dbReference type="InterPro" id="IPR003169">
    <property type="entry name" value="GYF"/>
</dbReference>
<reference evidence="4 5" key="1">
    <citation type="submission" date="2019-07" db="EMBL/GenBank/DDBJ databases">
        <title>Genomics analysis of Aphanomyces spp. identifies a new class of oomycete effector associated with host adaptation.</title>
        <authorList>
            <person name="Gaulin E."/>
        </authorList>
    </citation>
    <scope>NUCLEOTIDE SEQUENCE [LARGE SCALE GENOMIC DNA]</scope>
    <source>
        <strain evidence="4 5">ATCC 201684</strain>
    </source>
</reference>
<evidence type="ECO:0000256" key="1">
    <source>
        <dbReference type="SAM" id="Coils"/>
    </source>
</evidence>
<keyword evidence="5" id="KW-1185">Reference proteome</keyword>
<feature type="compositionally biased region" description="Low complexity" evidence="2">
    <location>
        <begin position="717"/>
        <end position="742"/>
    </location>
</feature>
<evidence type="ECO:0000313" key="5">
    <source>
        <dbReference type="Proteomes" id="UP000481153"/>
    </source>
</evidence>
<feature type="compositionally biased region" description="Polar residues" evidence="2">
    <location>
        <begin position="870"/>
        <end position="881"/>
    </location>
</feature>
<dbReference type="Pfam" id="PF02213">
    <property type="entry name" value="GYF"/>
    <property type="match status" value="1"/>
</dbReference>
<dbReference type="SUPFAM" id="SSF55277">
    <property type="entry name" value="GYF domain"/>
    <property type="match status" value="1"/>
</dbReference>
<feature type="compositionally biased region" description="Low complexity" evidence="2">
    <location>
        <begin position="159"/>
        <end position="169"/>
    </location>
</feature>
<accession>A0A6G0XES1</accession>
<feature type="compositionally biased region" description="Polar residues" evidence="2">
    <location>
        <begin position="149"/>
        <end position="158"/>
    </location>
</feature>
<dbReference type="GO" id="GO:0005829">
    <property type="term" value="C:cytosol"/>
    <property type="evidence" value="ECO:0007669"/>
    <property type="project" value="TreeGrafter"/>
</dbReference>
<feature type="compositionally biased region" description="Basic and acidic residues" evidence="2">
    <location>
        <begin position="18"/>
        <end position="42"/>
    </location>
</feature>
<dbReference type="PROSITE" id="PS50829">
    <property type="entry name" value="GYF"/>
    <property type="match status" value="1"/>
</dbReference>
<name>A0A6G0XES1_9STRA</name>
<feature type="region of interest" description="Disordered" evidence="2">
    <location>
        <begin position="523"/>
        <end position="783"/>
    </location>
</feature>
<feature type="compositionally biased region" description="Low complexity" evidence="2">
    <location>
        <begin position="856"/>
        <end position="869"/>
    </location>
</feature>
<dbReference type="InterPro" id="IPR051640">
    <property type="entry name" value="GRB10-interact_GYF"/>
</dbReference>
<dbReference type="Gene3D" id="3.30.1490.40">
    <property type="match status" value="1"/>
</dbReference>
<feature type="region of interest" description="Disordered" evidence="2">
    <location>
        <begin position="943"/>
        <end position="982"/>
    </location>
</feature>
<feature type="compositionally biased region" description="Low complexity" evidence="2">
    <location>
        <begin position="8"/>
        <end position="17"/>
    </location>
</feature>
<feature type="region of interest" description="Disordered" evidence="2">
    <location>
        <begin position="798"/>
        <end position="881"/>
    </location>
</feature>
<evidence type="ECO:0000313" key="4">
    <source>
        <dbReference type="EMBL" id="KAF0738756.1"/>
    </source>
</evidence>
<feature type="compositionally biased region" description="Basic and acidic residues" evidence="2">
    <location>
        <begin position="798"/>
        <end position="807"/>
    </location>
</feature>
<feature type="region of interest" description="Disordered" evidence="2">
    <location>
        <begin position="268"/>
        <end position="300"/>
    </location>
</feature>
<feature type="domain" description="GYF" evidence="3">
    <location>
        <begin position="339"/>
        <end position="387"/>
    </location>
</feature>
<keyword evidence="1" id="KW-0175">Coiled coil</keyword>
<feature type="compositionally biased region" description="Pro residues" evidence="2">
    <location>
        <begin position="826"/>
        <end position="835"/>
    </location>
</feature>
<dbReference type="SMART" id="SM00444">
    <property type="entry name" value="GYF"/>
    <property type="match status" value="1"/>
</dbReference>
<feature type="region of interest" description="Disordered" evidence="2">
    <location>
        <begin position="96"/>
        <end position="117"/>
    </location>
</feature>
<feature type="region of interest" description="Disordered" evidence="2">
    <location>
        <begin position="130"/>
        <end position="240"/>
    </location>
</feature>
<feature type="compositionally biased region" description="Basic and acidic residues" evidence="2">
    <location>
        <begin position="666"/>
        <end position="686"/>
    </location>
</feature>
<feature type="compositionally biased region" description="Acidic residues" evidence="2">
    <location>
        <begin position="229"/>
        <end position="238"/>
    </location>
</feature>
<proteinExistence type="predicted"/>
<dbReference type="AlphaFoldDB" id="A0A6G0XES1"/>
<feature type="region of interest" description="Disordered" evidence="2">
    <location>
        <begin position="1"/>
        <end position="55"/>
    </location>
</feature>
<organism evidence="4 5">
    <name type="scientific">Aphanomyces euteiches</name>
    <dbReference type="NCBI Taxonomy" id="100861"/>
    <lineage>
        <taxon>Eukaryota</taxon>
        <taxon>Sar</taxon>
        <taxon>Stramenopiles</taxon>
        <taxon>Oomycota</taxon>
        <taxon>Saprolegniomycetes</taxon>
        <taxon>Saprolegniales</taxon>
        <taxon>Verrucalvaceae</taxon>
        <taxon>Aphanomyces</taxon>
    </lineage>
</organism>
<dbReference type="CDD" id="cd00072">
    <property type="entry name" value="GYF"/>
    <property type="match status" value="1"/>
</dbReference>
<evidence type="ECO:0000256" key="2">
    <source>
        <dbReference type="SAM" id="MobiDB-lite"/>
    </source>
</evidence>
<dbReference type="InterPro" id="IPR035445">
    <property type="entry name" value="GYF-like_dom_sf"/>
</dbReference>
<comment type="caution">
    <text evidence="4">The sequence shown here is derived from an EMBL/GenBank/DDBJ whole genome shotgun (WGS) entry which is preliminary data.</text>
</comment>
<gene>
    <name evidence="4" type="ORF">Ae201684_005372</name>
</gene>
<feature type="coiled-coil region" evidence="1">
    <location>
        <begin position="445"/>
        <end position="472"/>
    </location>
</feature>
<feature type="compositionally biased region" description="Basic and acidic residues" evidence="2">
    <location>
        <begin position="188"/>
        <end position="228"/>
    </location>
</feature>
<feature type="compositionally biased region" description="Polar residues" evidence="2">
    <location>
        <begin position="601"/>
        <end position="614"/>
    </location>
</feature>
<feature type="compositionally biased region" description="Polar residues" evidence="2">
    <location>
        <begin position="549"/>
        <end position="558"/>
    </location>
</feature>
<dbReference type="VEuPathDB" id="FungiDB:AeMF1_000276"/>
<feature type="compositionally biased region" description="Polar residues" evidence="2">
    <location>
        <begin position="622"/>
        <end position="631"/>
    </location>
</feature>